<dbReference type="KEGG" id="mphn:HGG64_00710"/>
<dbReference type="PANTHER" id="PTHR30193:SF37">
    <property type="entry name" value="INNER MEMBRANE ABC TRANSPORTER PERMEASE PROTEIN YCJO"/>
    <property type="match status" value="1"/>
</dbReference>
<feature type="transmembrane region" description="Helical" evidence="7">
    <location>
        <begin position="129"/>
        <end position="148"/>
    </location>
</feature>
<dbReference type="Gene3D" id="1.10.3720.10">
    <property type="entry name" value="MetI-like"/>
    <property type="match status" value="1"/>
</dbReference>
<name>A0A858U610_9MOLU</name>
<feature type="domain" description="ABC transmembrane type-1" evidence="8">
    <location>
        <begin position="88"/>
        <end position="308"/>
    </location>
</feature>
<dbReference type="EMBL" id="CP051480">
    <property type="protein sequence ID" value="QJG66238.1"/>
    <property type="molecule type" value="Genomic_DNA"/>
</dbReference>
<dbReference type="InterPro" id="IPR051393">
    <property type="entry name" value="ABC_transporter_permease"/>
</dbReference>
<evidence type="ECO:0000313" key="9">
    <source>
        <dbReference type="EMBL" id="QJG66238.1"/>
    </source>
</evidence>
<feature type="transmembrane region" description="Helical" evidence="7">
    <location>
        <begin position="92"/>
        <end position="117"/>
    </location>
</feature>
<dbReference type="CDD" id="cd06261">
    <property type="entry name" value="TM_PBP2"/>
    <property type="match status" value="1"/>
</dbReference>
<proteinExistence type="inferred from homology"/>
<sequence length="344" mass="38172">MKTYFWKKYRIKNTGLALSVLNNKTPFWKPFLLMIPSLITILLLTIIPFILVIIGSFRVNVGFTRNDTVFGFGNFRTLFNDTTFIIAIRNSLVYAVVALPISLSISLLISSAISQVIKKRARGFWQTVFFLPYVTSGIAVSLAFAFIFRSQGGLINKILLDLKIVKNPINFLEDNSSGSWNAFFVILIRGIWGNLAFQILILTSSMLSVNPDLYKAASIDGASSRKQFYTITLPAISKTISFLFTIGIIGGIKIFPLALFNNSPESALQFNGQSILLYIFAVTKTDFALAGAASIVLFILGLALSFGLRKIVFFTLKGVRTLGEKNVVNKIKNASVLRESLFKI</sequence>
<dbReference type="InterPro" id="IPR000515">
    <property type="entry name" value="MetI-like"/>
</dbReference>
<keyword evidence="3" id="KW-1003">Cell membrane</keyword>
<evidence type="ECO:0000256" key="5">
    <source>
        <dbReference type="ARBA" id="ARBA00022989"/>
    </source>
</evidence>
<evidence type="ECO:0000256" key="7">
    <source>
        <dbReference type="RuleBase" id="RU363032"/>
    </source>
</evidence>
<dbReference type="InterPro" id="IPR035906">
    <property type="entry name" value="MetI-like_sf"/>
</dbReference>
<comment type="similarity">
    <text evidence="7">Belongs to the binding-protein-dependent transport system permease family.</text>
</comment>
<organism evidence="9 10">
    <name type="scientific">Mycoplasma phocoeninasale</name>
    <dbReference type="NCBI Taxonomy" id="2726117"/>
    <lineage>
        <taxon>Bacteria</taxon>
        <taxon>Bacillati</taxon>
        <taxon>Mycoplasmatota</taxon>
        <taxon>Mollicutes</taxon>
        <taxon>Mycoplasmataceae</taxon>
        <taxon>Mycoplasma</taxon>
    </lineage>
</organism>
<feature type="transmembrane region" description="Helical" evidence="7">
    <location>
        <begin position="182"/>
        <end position="207"/>
    </location>
</feature>
<dbReference type="Pfam" id="PF00528">
    <property type="entry name" value="BPD_transp_1"/>
    <property type="match status" value="1"/>
</dbReference>
<accession>A0A858U610</accession>
<feature type="transmembrane region" description="Helical" evidence="7">
    <location>
        <begin position="31"/>
        <end position="57"/>
    </location>
</feature>
<evidence type="ECO:0000256" key="6">
    <source>
        <dbReference type="ARBA" id="ARBA00023136"/>
    </source>
</evidence>
<evidence type="ECO:0000256" key="2">
    <source>
        <dbReference type="ARBA" id="ARBA00022448"/>
    </source>
</evidence>
<evidence type="ECO:0000256" key="1">
    <source>
        <dbReference type="ARBA" id="ARBA00004651"/>
    </source>
</evidence>
<dbReference type="Proteomes" id="UP000501728">
    <property type="component" value="Chromosome"/>
</dbReference>
<dbReference type="GO" id="GO:0005886">
    <property type="term" value="C:plasma membrane"/>
    <property type="evidence" value="ECO:0007669"/>
    <property type="project" value="UniProtKB-SubCell"/>
</dbReference>
<dbReference type="AlphaFoldDB" id="A0A858U610"/>
<gene>
    <name evidence="9" type="ORF">HGG64_00710</name>
</gene>
<feature type="transmembrane region" description="Helical" evidence="7">
    <location>
        <begin position="228"/>
        <end position="255"/>
    </location>
</feature>
<evidence type="ECO:0000313" key="10">
    <source>
        <dbReference type="Proteomes" id="UP000501728"/>
    </source>
</evidence>
<dbReference type="RefSeq" id="WP_169580062.1">
    <property type="nucleotide sequence ID" value="NZ_JAFFTE010000001.1"/>
</dbReference>
<protein>
    <submittedName>
        <fullName evidence="9">Sugar ABC transporter permease</fullName>
    </submittedName>
</protein>
<dbReference type="PANTHER" id="PTHR30193">
    <property type="entry name" value="ABC TRANSPORTER PERMEASE PROTEIN"/>
    <property type="match status" value="1"/>
</dbReference>
<keyword evidence="4 7" id="KW-0812">Transmembrane</keyword>
<dbReference type="SUPFAM" id="SSF161098">
    <property type="entry name" value="MetI-like"/>
    <property type="match status" value="1"/>
</dbReference>
<evidence type="ECO:0000256" key="4">
    <source>
        <dbReference type="ARBA" id="ARBA00022692"/>
    </source>
</evidence>
<keyword evidence="6 7" id="KW-0472">Membrane</keyword>
<dbReference type="PROSITE" id="PS50928">
    <property type="entry name" value="ABC_TM1"/>
    <property type="match status" value="1"/>
</dbReference>
<feature type="transmembrane region" description="Helical" evidence="7">
    <location>
        <begin position="275"/>
        <end position="308"/>
    </location>
</feature>
<reference evidence="9 10" key="1">
    <citation type="submission" date="2020-04" db="EMBL/GenBank/DDBJ databases">
        <title>Novel Mycoplasma species detected in Phocoena phocoena (harbor porpoise) from the USA.</title>
        <authorList>
            <person name="Volokhov D.V."/>
        </authorList>
    </citation>
    <scope>NUCLEOTIDE SEQUENCE [LARGE SCALE GENOMIC DNA]</scope>
    <source>
        <strain evidence="9 10">C264-NAS</strain>
    </source>
</reference>
<comment type="subcellular location">
    <subcellularLocation>
        <location evidence="1 7">Cell membrane</location>
        <topology evidence="1 7">Multi-pass membrane protein</topology>
    </subcellularLocation>
</comment>
<keyword evidence="10" id="KW-1185">Reference proteome</keyword>
<keyword evidence="2 7" id="KW-0813">Transport</keyword>
<dbReference type="GO" id="GO:0055085">
    <property type="term" value="P:transmembrane transport"/>
    <property type="evidence" value="ECO:0007669"/>
    <property type="project" value="InterPro"/>
</dbReference>
<evidence type="ECO:0000259" key="8">
    <source>
        <dbReference type="PROSITE" id="PS50928"/>
    </source>
</evidence>
<evidence type="ECO:0000256" key="3">
    <source>
        <dbReference type="ARBA" id="ARBA00022475"/>
    </source>
</evidence>
<keyword evidence="5 7" id="KW-1133">Transmembrane helix</keyword>